<dbReference type="SUPFAM" id="SSF88659">
    <property type="entry name" value="Sigma3 and sigma4 domains of RNA polymerase sigma factors"/>
    <property type="match status" value="1"/>
</dbReference>
<evidence type="ECO:0000256" key="2">
    <source>
        <dbReference type="ARBA" id="ARBA00023015"/>
    </source>
</evidence>
<keyword evidence="4" id="KW-0238">DNA-binding</keyword>
<evidence type="ECO:0000256" key="5">
    <source>
        <dbReference type="ARBA" id="ARBA00023163"/>
    </source>
</evidence>
<dbReference type="EMBL" id="CYZP01000020">
    <property type="protein sequence ID" value="CUO26271.1"/>
    <property type="molecule type" value="Genomic_DNA"/>
</dbReference>
<dbReference type="Gene3D" id="1.10.1740.10">
    <property type="match status" value="1"/>
</dbReference>
<dbReference type="PANTHER" id="PTHR43133">
    <property type="entry name" value="RNA POLYMERASE ECF-TYPE SIGMA FACTO"/>
    <property type="match status" value="1"/>
</dbReference>
<dbReference type="InterPro" id="IPR013249">
    <property type="entry name" value="RNA_pol_sigma70_r4_t2"/>
</dbReference>
<evidence type="ECO:0000256" key="3">
    <source>
        <dbReference type="ARBA" id="ARBA00023082"/>
    </source>
</evidence>
<dbReference type="InterPro" id="IPR013324">
    <property type="entry name" value="RNA_pol_sigma_r3/r4-like"/>
</dbReference>
<reference evidence="8 9" key="1">
    <citation type="submission" date="2015-09" db="EMBL/GenBank/DDBJ databases">
        <authorList>
            <consortium name="Pathogen Informatics"/>
        </authorList>
    </citation>
    <scope>NUCLEOTIDE SEQUENCE [LARGE SCALE GENOMIC DNA]</scope>
    <source>
        <strain evidence="8 9">2789STDY5834861</strain>
    </source>
</reference>
<dbReference type="InterPro" id="IPR007627">
    <property type="entry name" value="RNA_pol_sigma70_r2"/>
</dbReference>
<evidence type="ECO:0000313" key="8">
    <source>
        <dbReference type="EMBL" id="CUO26271.1"/>
    </source>
</evidence>
<name>A0A174DL27_9FIRM</name>
<dbReference type="SUPFAM" id="SSF88946">
    <property type="entry name" value="Sigma2 domain of RNA polymerase sigma factors"/>
    <property type="match status" value="1"/>
</dbReference>
<dbReference type="Pfam" id="PF08281">
    <property type="entry name" value="Sigma70_r4_2"/>
    <property type="match status" value="1"/>
</dbReference>
<dbReference type="AlphaFoldDB" id="A0A174DL27"/>
<dbReference type="GeneID" id="75076956"/>
<dbReference type="Gene3D" id="1.10.10.10">
    <property type="entry name" value="Winged helix-like DNA-binding domain superfamily/Winged helix DNA-binding domain"/>
    <property type="match status" value="1"/>
</dbReference>
<dbReference type="InterPro" id="IPR039425">
    <property type="entry name" value="RNA_pol_sigma-70-like"/>
</dbReference>
<dbReference type="NCBIfam" id="TIGR02937">
    <property type="entry name" value="sigma70-ECF"/>
    <property type="match status" value="1"/>
</dbReference>
<dbReference type="GO" id="GO:0003677">
    <property type="term" value="F:DNA binding"/>
    <property type="evidence" value="ECO:0007669"/>
    <property type="project" value="UniProtKB-KW"/>
</dbReference>
<dbReference type="GO" id="GO:0016987">
    <property type="term" value="F:sigma factor activity"/>
    <property type="evidence" value="ECO:0007669"/>
    <property type="project" value="UniProtKB-KW"/>
</dbReference>
<dbReference type="InterPro" id="IPR014284">
    <property type="entry name" value="RNA_pol_sigma-70_dom"/>
</dbReference>
<evidence type="ECO:0000313" key="9">
    <source>
        <dbReference type="Proteomes" id="UP000095645"/>
    </source>
</evidence>
<sequence length="184" mass="21765">MEDIKIIELFFNRDETAIQELSNKYSGYCYKIVWNLLNNHEDVEECLNDTWLAAWEYIPPRRPSVLSAYVGKIARGFAIDCFRKKQAAKRMDGHVADVCGEMDELSFSYVVDEKIAEKELIKIIENFLRKLSDSDRDIFIRRYWYLDSIKDIAKRHGVSQGCIKTNLCRNRKKLYRILKREVLI</sequence>
<evidence type="ECO:0000259" key="6">
    <source>
        <dbReference type="Pfam" id="PF04542"/>
    </source>
</evidence>
<comment type="similarity">
    <text evidence="1">Belongs to the sigma-70 factor family. ECF subfamily.</text>
</comment>
<dbReference type="PANTHER" id="PTHR43133:SF8">
    <property type="entry name" value="RNA POLYMERASE SIGMA FACTOR HI_1459-RELATED"/>
    <property type="match status" value="1"/>
</dbReference>
<dbReference type="Proteomes" id="UP000095645">
    <property type="component" value="Unassembled WGS sequence"/>
</dbReference>
<organism evidence="8 9">
    <name type="scientific">Blautia obeum</name>
    <dbReference type="NCBI Taxonomy" id="40520"/>
    <lineage>
        <taxon>Bacteria</taxon>
        <taxon>Bacillati</taxon>
        <taxon>Bacillota</taxon>
        <taxon>Clostridia</taxon>
        <taxon>Lachnospirales</taxon>
        <taxon>Lachnospiraceae</taxon>
        <taxon>Blautia</taxon>
    </lineage>
</organism>
<feature type="domain" description="RNA polymerase sigma-70 region 2" evidence="6">
    <location>
        <begin position="24"/>
        <end position="86"/>
    </location>
</feature>
<keyword evidence="5" id="KW-0804">Transcription</keyword>
<gene>
    <name evidence="8" type="ORF">ERS852476_02331</name>
</gene>
<protein>
    <submittedName>
        <fullName evidence="8">RNA polymerase factor sigma-70</fullName>
    </submittedName>
</protein>
<proteinExistence type="inferred from homology"/>
<keyword evidence="3" id="KW-0731">Sigma factor</keyword>
<dbReference type="InterPro" id="IPR013325">
    <property type="entry name" value="RNA_pol_sigma_r2"/>
</dbReference>
<dbReference type="GO" id="GO:0006352">
    <property type="term" value="P:DNA-templated transcription initiation"/>
    <property type="evidence" value="ECO:0007669"/>
    <property type="project" value="InterPro"/>
</dbReference>
<keyword evidence="2" id="KW-0805">Transcription regulation</keyword>
<evidence type="ECO:0000256" key="4">
    <source>
        <dbReference type="ARBA" id="ARBA00023125"/>
    </source>
</evidence>
<dbReference type="InterPro" id="IPR036388">
    <property type="entry name" value="WH-like_DNA-bd_sf"/>
</dbReference>
<accession>A0A174DL27</accession>
<dbReference type="Pfam" id="PF04542">
    <property type="entry name" value="Sigma70_r2"/>
    <property type="match status" value="1"/>
</dbReference>
<dbReference type="RefSeq" id="WP_025578994.1">
    <property type="nucleotide sequence ID" value="NZ_CYZP01000020.1"/>
</dbReference>
<feature type="domain" description="RNA polymerase sigma factor 70 region 4 type 2" evidence="7">
    <location>
        <begin position="123"/>
        <end position="174"/>
    </location>
</feature>
<evidence type="ECO:0000259" key="7">
    <source>
        <dbReference type="Pfam" id="PF08281"/>
    </source>
</evidence>
<evidence type="ECO:0000256" key="1">
    <source>
        <dbReference type="ARBA" id="ARBA00010641"/>
    </source>
</evidence>